<organism evidence="1">
    <name type="scientific">freshwater metagenome</name>
    <dbReference type="NCBI Taxonomy" id="449393"/>
    <lineage>
        <taxon>unclassified sequences</taxon>
        <taxon>metagenomes</taxon>
        <taxon>ecological metagenomes</taxon>
    </lineage>
</organism>
<reference evidence="1" key="1">
    <citation type="submission" date="2020-05" db="EMBL/GenBank/DDBJ databases">
        <authorList>
            <person name="Chiriac C."/>
            <person name="Salcher M."/>
            <person name="Ghai R."/>
            <person name="Kavagutti S V."/>
        </authorList>
    </citation>
    <scope>NUCLEOTIDE SEQUENCE</scope>
</reference>
<dbReference type="PANTHER" id="PTHR43832">
    <property type="match status" value="1"/>
</dbReference>
<dbReference type="SUPFAM" id="SSF53335">
    <property type="entry name" value="S-adenosyl-L-methionine-dependent methyltransferases"/>
    <property type="match status" value="1"/>
</dbReference>
<dbReference type="FunFam" id="3.40.50.150:FF:000554">
    <property type="entry name" value="Cation-transporting ATPase"/>
    <property type="match status" value="1"/>
</dbReference>
<accession>A0A6J5ZKP2</accession>
<proteinExistence type="predicted"/>
<dbReference type="Pfam" id="PF02353">
    <property type="entry name" value="CMAS"/>
    <property type="match status" value="1"/>
</dbReference>
<dbReference type="InterPro" id="IPR029063">
    <property type="entry name" value="SAM-dependent_MTases_sf"/>
</dbReference>
<dbReference type="Gene3D" id="3.40.50.150">
    <property type="entry name" value="Vaccinia Virus protein VP39"/>
    <property type="match status" value="1"/>
</dbReference>
<protein>
    <submittedName>
        <fullName evidence="1">Unannotated protein</fullName>
    </submittedName>
</protein>
<sequence>MSASGRIVASGRIPDGLLRAATRGAITQRLLAQRLRTLGGDPLGDSLRRRGEGPIAVATDEANDQHYAVAPEFFELVLGPRLKYSSCLYGHGTETLAEAEEAMLALTVSRAEISDGMEILDLGCGWGSMSLWLAETLPNARITSVSNSSAQRGLIEQRAHDLGVADRVNVITVDVNELSLQERFDRVISIEMFEHARNWQSLLKLVAGHLKPDGSAFVHTFAHRRYAYEYEDGWMAQRFFSGGTMPAADLMRRLDGALEVESQWWVDGTNYERTSRDWLANLDANRGAAIDALRLTSGDAAEAAFHEWRLFFIAVEELFGFRGGREWGVVHQRLRPRPT</sequence>
<dbReference type="PANTHER" id="PTHR43832:SF1">
    <property type="entry name" value="S-ADENOSYL-L-METHIONINE-DEPENDENT METHYLTRANSFERASES SUPERFAMILY PROTEIN"/>
    <property type="match status" value="1"/>
</dbReference>
<dbReference type="CDD" id="cd02440">
    <property type="entry name" value="AdoMet_MTases"/>
    <property type="match status" value="1"/>
</dbReference>
<dbReference type="EMBL" id="CAESAN010000039">
    <property type="protein sequence ID" value="CAB4341467.1"/>
    <property type="molecule type" value="Genomic_DNA"/>
</dbReference>
<evidence type="ECO:0000313" key="1">
    <source>
        <dbReference type="EMBL" id="CAB4341467.1"/>
    </source>
</evidence>
<gene>
    <name evidence="1" type="ORF">UFOPK3547_00612</name>
</gene>
<name>A0A6J5ZKP2_9ZZZZ</name>
<dbReference type="AlphaFoldDB" id="A0A6J5ZKP2"/>